<evidence type="ECO:0000256" key="1">
    <source>
        <dbReference type="ARBA" id="ARBA00004141"/>
    </source>
</evidence>
<protein>
    <submittedName>
        <fullName evidence="10">Membrane bound O-acyl transferase family-domain-containing protein</fullName>
    </submittedName>
</protein>
<feature type="region of interest" description="Disordered" evidence="7">
    <location>
        <begin position="230"/>
        <end position="255"/>
    </location>
</feature>
<dbReference type="AlphaFoldDB" id="A0A9P9IK97"/>
<evidence type="ECO:0000256" key="3">
    <source>
        <dbReference type="ARBA" id="ARBA00022679"/>
    </source>
</evidence>
<dbReference type="Proteomes" id="UP000700596">
    <property type="component" value="Unassembled WGS sequence"/>
</dbReference>
<comment type="subcellular location">
    <subcellularLocation>
        <location evidence="1">Membrane</location>
        <topology evidence="1">Multi-pass membrane protein</topology>
    </subcellularLocation>
</comment>
<gene>
    <name evidence="10" type="ORF">B0J11DRAFT_559662</name>
</gene>
<evidence type="ECO:0000313" key="11">
    <source>
        <dbReference type="Proteomes" id="UP000700596"/>
    </source>
</evidence>
<accession>A0A9P9IK97</accession>
<dbReference type="PANTHER" id="PTHR31595:SF67">
    <property type="entry name" value="WAX SYNTHASE DOMAIN-CONTAINING PROTEIN"/>
    <property type="match status" value="1"/>
</dbReference>
<dbReference type="Pfam" id="PF13813">
    <property type="entry name" value="MBOAT_2"/>
    <property type="match status" value="1"/>
</dbReference>
<evidence type="ECO:0000256" key="6">
    <source>
        <dbReference type="ARBA" id="ARBA00023136"/>
    </source>
</evidence>
<organism evidence="10 11">
    <name type="scientific">Dendryphion nanum</name>
    <dbReference type="NCBI Taxonomy" id="256645"/>
    <lineage>
        <taxon>Eukaryota</taxon>
        <taxon>Fungi</taxon>
        <taxon>Dikarya</taxon>
        <taxon>Ascomycota</taxon>
        <taxon>Pezizomycotina</taxon>
        <taxon>Dothideomycetes</taxon>
        <taxon>Pleosporomycetidae</taxon>
        <taxon>Pleosporales</taxon>
        <taxon>Torulaceae</taxon>
        <taxon>Dendryphion</taxon>
    </lineage>
</organism>
<feature type="transmembrane region" description="Helical" evidence="8">
    <location>
        <begin position="439"/>
        <end position="458"/>
    </location>
</feature>
<dbReference type="OrthoDB" id="2796277at2759"/>
<dbReference type="GO" id="GO:0008374">
    <property type="term" value="F:O-acyltransferase activity"/>
    <property type="evidence" value="ECO:0007669"/>
    <property type="project" value="InterPro"/>
</dbReference>
<comment type="similarity">
    <text evidence="2">Belongs to the wax synthase family.</text>
</comment>
<evidence type="ECO:0000256" key="7">
    <source>
        <dbReference type="SAM" id="MobiDB-lite"/>
    </source>
</evidence>
<dbReference type="InterPro" id="IPR044851">
    <property type="entry name" value="Wax_synthase"/>
</dbReference>
<reference evidence="10" key="1">
    <citation type="journal article" date="2021" name="Nat. Commun.">
        <title>Genetic determinants of endophytism in the Arabidopsis root mycobiome.</title>
        <authorList>
            <person name="Mesny F."/>
            <person name="Miyauchi S."/>
            <person name="Thiergart T."/>
            <person name="Pickel B."/>
            <person name="Atanasova L."/>
            <person name="Karlsson M."/>
            <person name="Huettel B."/>
            <person name="Barry K.W."/>
            <person name="Haridas S."/>
            <person name="Chen C."/>
            <person name="Bauer D."/>
            <person name="Andreopoulos W."/>
            <person name="Pangilinan J."/>
            <person name="LaButti K."/>
            <person name="Riley R."/>
            <person name="Lipzen A."/>
            <person name="Clum A."/>
            <person name="Drula E."/>
            <person name="Henrissat B."/>
            <person name="Kohler A."/>
            <person name="Grigoriev I.V."/>
            <person name="Martin F.M."/>
            <person name="Hacquard S."/>
        </authorList>
    </citation>
    <scope>NUCLEOTIDE SEQUENCE</scope>
    <source>
        <strain evidence="10">MPI-CAGE-CH-0243</strain>
    </source>
</reference>
<dbReference type="GO" id="GO:0016020">
    <property type="term" value="C:membrane"/>
    <property type="evidence" value="ECO:0007669"/>
    <property type="project" value="UniProtKB-SubCell"/>
</dbReference>
<feature type="transmembrane region" description="Helical" evidence="8">
    <location>
        <begin position="42"/>
        <end position="59"/>
    </location>
</feature>
<name>A0A9P9IK97_9PLEO</name>
<dbReference type="PANTHER" id="PTHR31595">
    <property type="entry name" value="LONG-CHAIN-ALCOHOL O-FATTY-ACYLTRANSFERASE 3-RELATED"/>
    <property type="match status" value="1"/>
</dbReference>
<comment type="caution">
    <text evidence="10">The sequence shown here is derived from an EMBL/GenBank/DDBJ whole genome shotgun (WGS) entry which is preliminary data.</text>
</comment>
<keyword evidence="6 8" id="KW-0472">Membrane</keyword>
<keyword evidence="5 8" id="KW-1133">Transmembrane helix</keyword>
<feature type="transmembrane region" description="Helical" evidence="8">
    <location>
        <begin position="99"/>
        <end position="118"/>
    </location>
</feature>
<evidence type="ECO:0000313" key="10">
    <source>
        <dbReference type="EMBL" id="KAH7122494.1"/>
    </source>
</evidence>
<proteinExistence type="inferred from homology"/>
<keyword evidence="11" id="KW-1185">Reference proteome</keyword>
<evidence type="ECO:0000256" key="2">
    <source>
        <dbReference type="ARBA" id="ARBA00007282"/>
    </source>
</evidence>
<dbReference type="InterPro" id="IPR032805">
    <property type="entry name" value="Wax_synthase_dom"/>
</dbReference>
<evidence type="ECO:0000256" key="8">
    <source>
        <dbReference type="SAM" id="Phobius"/>
    </source>
</evidence>
<keyword evidence="4 8" id="KW-0812">Transmembrane</keyword>
<feature type="transmembrane region" description="Helical" evidence="8">
    <location>
        <begin position="71"/>
        <end position="87"/>
    </location>
</feature>
<feature type="domain" description="Wax synthase" evidence="9">
    <location>
        <begin position="371"/>
        <end position="446"/>
    </location>
</feature>
<feature type="compositionally biased region" description="Low complexity" evidence="7">
    <location>
        <begin position="232"/>
        <end position="243"/>
    </location>
</feature>
<dbReference type="GO" id="GO:0006629">
    <property type="term" value="P:lipid metabolic process"/>
    <property type="evidence" value="ECO:0007669"/>
    <property type="project" value="InterPro"/>
</dbReference>
<evidence type="ECO:0000256" key="4">
    <source>
        <dbReference type="ARBA" id="ARBA00022692"/>
    </source>
</evidence>
<keyword evidence="3 10" id="KW-0808">Transferase</keyword>
<feature type="transmembrane region" description="Helical" evidence="8">
    <location>
        <begin position="470"/>
        <end position="490"/>
    </location>
</feature>
<evidence type="ECO:0000259" key="9">
    <source>
        <dbReference type="Pfam" id="PF13813"/>
    </source>
</evidence>
<dbReference type="EMBL" id="JAGMWT010000009">
    <property type="protein sequence ID" value="KAH7122494.1"/>
    <property type="molecule type" value="Genomic_DNA"/>
</dbReference>
<feature type="transmembrane region" description="Helical" evidence="8">
    <location>
        <begin position="327"/>
        <end position="349"/>
    </location>
</feature>
<sequence>MRNMIFGAGSRPADWPRSHYDVIQQHRQQYYESIRSGSIQPFLYPWGTVGAFVVIIYMLIPHQNRPWLRKARFLVFGWIVAFAAYSIRCTRARTMAPSFGMGLISAWSVIWIMTILVVNDAQTDFQRIERTEGFFKQSLKENSTEGRSTNASTGTAPIEQNLHIKQDTLNGYAVSHEHLGPSKRHGTFAWQPYPLTPFIERLDWVLDVFCNFRGLGWNWRTSSLPPPPKSIQLQLQSSTTSPPKHSLRTHQNQPTVHPTRRILLIANLKTLLIGYMMLDLLKTIMNHDPYFWGEISRYPSFPKPPFINSTILLRIYRLTMTQIAIKYALQTIFSLGPLFFSGVLGPSILGTRAEPWMYPETWGPYSVVFERGLAGWWAGWWHQTFRFAFEAPSRAVLEGLGWEKKSVRGKVVQLTVAFGLSGCLHACGSYTSHGDTNPLNLMAFFMIQALGIFVEVSVSRALRKTGVQKYVPVWTMRLFTFVYVHTWMYFTAPLLADDFARSGVWLFEPIPVSILRGLGFGVRGDGWWCWGGEWIKWENGGRWWNTGLSI</sequence>
<evidence type="ECO:0000256" key="5">
    <source>
        <dbReference type="ARBA" id="ARBA00022989"/>
    </source>
</evidence>